<dbReference type="PROSITE" id="PS51645">
    <property type="entry name" value="PHR_CRY_ALPHA_BETA"/>
    <property type="match status" value="1"/>
</dbReference>
<sequence length="529" mass="61799">MRSWGGASWPRVGGWCGENRYRRSICSFQASSVFFSFGKISFRFFSMSCCPVPSQRIRVLNSKPVQKSREYVLYWMQAAVRITYNYALQYALFCANQLEKPLLICFGLTDSFPEANARHYAFLLQGLQDVQRQLAERNLQLIVYHASPELVVEKLSNKAAQVVVDMNYLKVTKSWRQYIANTIDCNFTQVETECIVPVELVTDKEEYAARTIRPKLWKHASEFLIPWSDTIQGTTTTKISTVDIPRDTFPIFELNQDAKTLVERLNVDKSVPPVSHFVGGETEAKRRLAEFCQSKLRDYEKHRNDPSLNCVSHMSPYLHFGHISPIEIVLAVQAANPSPSIPKSCKNAYIEEVFIRRELSFNFCYFCDKYDSFECLPSWAKQTLNEHLKDKRQFLYTLEQLESARTHDPYWNAAQVEMVQTGKMHNYMRMYWGKKVIEWTANPEEAFRILLYLNNKYELDGRDPNSFTGVAWCFGKHDRAHMERPITGKLRYMSAQGLERKFNIALYARKYRNERENNDHHEAKRQRNN</sequence>
<feature type="domain" description="Photolyase/cryptochrome alpha/beta" evidence="13">
    <location>
        <begin position="70"/>
        <end position="198"/>
    </location>
</feature>
<evidence type="ECO:0000256" key="1">
    <source>
        <dbReference type="ARBA" id="ARBA00001974"/>
    </source>
</evidence>
<dbReference type="InterPro" id="IPR014729">
    <property type="entry name" value="Rossmann-like_a/b/a_fold"/>
</dbReference>
<dbReference type="InterPro" id="IPR006050">
    <property type="entry name" value="DNA_photolyase_N"/>
</dbReference>
<keyword evidence="7" id="KW-0274">FAD</keyword>
<name>A0AAV9IJC0_9RHOD</name>
<protein>
    <recommendedName>
        <fullName evidence="4">Deoxyribodipyrimidine photo-lyase</fullName>
        <ecNumber evidence="3">4.1.99.3</ecNumber>
    </recommendedName>
    <alternativeName>
        <fullName evidence="11">DNA photolyase</fullName>
    </alternativeName>
</protein>
<evidence type="ECO:0000256" key="11">
    <source>
        <dbReference type="ARBA" id="ARBA00031671"/>
    </source>
</evidence>
<dbReference type="InterPro" id="IPR036134">
    <property type="entry name" value="Crypto/Photolyase_FAD-like_sf"/>
</dbReference>
<dbReference type="FunFam" id="1.10.579.10:FF:000002">
    <property type="entry name" value="Deoxyribodipyrimidine photolyase"/>
    <property type="match status" value="1"/>
</dbReference>
<dbReference type="InterPro" id="IPR052219">
    <property type="entry name" value="Photolyase_Class-2"/>
</dbReference>
<dbReference type="Gene3D" id="1.10.579.10">
    <property type="entry name" value="DNA Cyclobutane Dipyrimidine Photolyase, subunit A, domain 3"/>
    <property type="match status" value="1"/>
</dbReference>
<keyword evidence="6" id="KW-0227">DNA damage</keyword>
<dbReference type="Proteomes" id="UP001300502">
    <property type="component" value="Unassembled WGS sequence"/>
</dbReference>
<evidence type="ECO:0000256" key="3">
    <source>
        <dbReference type="ARBA" id="ARBA00013149"/>
    </source>
</evidence>
<dbReference type="GO" id="GO:0000719">
    <property type="term" value="P:photoreactive repair"/>
    <property type="evidence" value="ECO:0007669"/>
    <property type="project" value="TreeGrafter"/>
</dbReference>
<gene>
    <name evidence="14" type="ORF">GAYE_SCF39G5285</name>
</gene>
<dbReference type="AlphaFoldDB" id="A0AAV9IJC0"/>
<dbReference type="Pfam" id="PF00875">
    <property type="entry name" value="DNA_photolyase"/>
    <property type="match status" value="1"/>
</dbReference>
<reference evidence="14 15" key="1">
    <citation type="submission" date="2022-07" db="EMBL/GenBank/DDBJ databases">
        <title>Genome-wide signatures of adaptation to extreme environments.</title>
        <authorList>
            <person name="Cho C.H."/>
            <person name="Yoon H.S."/>
        </authorList>
    </citation>
    <scope>NUCLEOTIDE SEQUENCE [LARGE SCALE GENOMIC DNA]</scope>
    <source>
        <strain evidence="14 15">108.79 E11</strain>
    </source>
</reference>
<organism evidence="14 15">
    <name type="scientific">Galdieria yellowstonensis</name>
    <dbReference type="NCBI Taxonomy" id="3028027"/>
    <lineage>
        <taxon>Eukaryota</taxon>
        <taxon>Rhodophyta</taxon>
        <taxon>Bangiophyceae</taxon>
        <taxon>Galdieriales</taxon>
        <taxon>Galdieriaceae</taxon>
        <taxon>Galdieria</taxon>
    </lineage>
</organism>
<dbReference type="EC" id="4.1.99.3" evidence="3"/>
<comment type="similarity">
    <text evidence="2">Belongs to the DNA photolyase class-2 family.</text>
</comment>
<dbReference type="PANTHER" id="PTHR10211">
    <property type="entry name" value="DEOXYRIBODIPYRIMIDINE PHOTOLYASE"/>
    <property type="match status" value="1"/>
</dbReference>
<dbReference type="PANTHER" id="PTHR10211:SF0">
    <property type="entry name" value="DEOXYRIBODIPYRIMIDINE PHOTO-LYASE"/>
    <property type="match status" value="1"/>
</dbReference>
<accession>A0AAV9IJC0</accession>
<proteinExistence type="inferred from homology"/>
<evidence type="ECO:0000256" key="8">
    <source>
        <dbReference type="ARBA" id="ARBA00023125"/>
    </source>
</evidence>
<keyword evidence="15" id="KW-1185">Reference proteome</keyword>
<evidence type="ECO:0000256" key="6">
    <source>
        <dbReference type="ARBA" id="ARBA00022763"/>
    </source>
</evidence>
<evidence type="ECO:0000256" key="12">
    <source>
        <dbReference type="ARBA" id="ARBA00033999"/>
    </source>
</evidence>
<dbReference type="EMBL" id="JANCYU010000051">
    <property type="protein sequence ID" value="KAK4527363.1"/>
    <property type="molecule type" value="Genomic_DNA"/>
</dbReference>
<dbReference type="GO" id="GO:0003677">
    <property type="term" value="F:DNA binding"/>
    <property type="evidence" value="ECO:0007669"/>
    <property type="project" value="UniProtKB-KW"/>
</dbReference>
<comment type="catalytic activity">
    <reaction evidence="12">
        <text>cyclobutadipyrimidine (in DNA) = 2 pyrimidine residues (in DNA).</text>
        <dbReference type="EC" id="4.1.99.3"/>
    </reaction>
</comment>
<keyword evidence="10" id="KW-0456">Lyase</keyword>
<dbReference type="InterPro" id="IPR036155">
    <property type="entry name" value="Crypto/Photolyase_N_sf"/>
</dbReference>
<evidence type="ECO:0000256" key="10">
    <source>
        <dbReference type="ARBA" id="ARBA00023239"/>
    </source>
</evidence>
<keyword evidence="5" id="KW-0285">Flavoprotein</keyword>
<evidence type="ECO:0000259" key="13">
    <source>
        <dbReference type="PROSITE" id="PS51645"/>
    </source>
</evidence>
<dbReference type="GO" id="GO:0003904">
    <property type="term" value="F:deoxyribodipyrimidine photo-lyase activity"/>
    <property type="evidence" value="ECO:0007669"/>
    <property type="project" value="UniProtKB-EC"/>
</dbReference>
<evidence type="ECO:0000256" key="2">
    <source>
        <dbReference type="ARBA" id="ARBA00006409"/>
    </source>
</evidence>
<evidence type="ECO:0000256" key="9">
    <source>
        <dbReference type="ARBA" id="ARBA00023204"/>
    </source>
</evidence>
<dbReference type="Gene3D" id="3.40.50.620">
    <property type="entry name" value="HUPs"/>
    <property type="match status" value="1"/>
</dbReference>
<dbReference type="SUPFAM" id="SSF48173">
    <property type="entry name" value="Cryptochrome/photolyase FAD-binding domain"/>
    <property type="match status" value="1"/>
</dbReference>
<dbReference type="SUPFAM" id="SSF52425">
    <property type="entry name" value="Cryptochrome/photolyase, N-terminal domain"/>
    <property type="match status" value="1"/>
</dbReference>
<dbReference type="Gene3D" id="1.25.40.80">
    <property type="match status" value="1"/>
</dbReference>
<comment type="cofactor">
    <cofactor evidence="1">
        <name>FAD</name>
        <dbReference type="ChEBI" id="CHEBI:57692"/>
    </cofactor>
</comment>
<evidence type="ECO:0000256" key="4">
    <source>
        <dbReference type="ARBA" id="ARBA00014046"/>
    </source>
</evidence>
<keyword evidence="8" id="KW-0238">DNA-binding</keyword>
<evidence type="ECO:0000313" key="14">
    <source>
        <dbReference type="EMBL" id="KAK4527363.1"/>
    </source>
</evidence>
<evidence type="ECO:0000256" key="5">
    <source>
        <dbReference type="ARBA" id="ARBA00022630"/>
    </source>
</evidence>
<comment type="caution">
    <text evidence="14">The sequence shown here is derived from an EMBL/GenBank/DDBJ whole genome shotgun (WGS) entry which is preliminary data.</text>
</comment>
<evidence type="ECO:0000313" key="15">
    <source>
        <dbReference type="Proteomes" id="UP001300502"/>
    </source>
</evidence>
<evidence type="ECO:0000256" key="7">
    <source>
        <dbReference type="ARBA" id="ARBA00022827"/>
    </source>
</evidence>
<keyword evidence="9" id="KW-0234">DNA repair</keyword>